<dbReference type="EMBL" id="OZ034821">
    <property type="protein sequence ID" value="CAL1406269.1"/>
    <property type="molecule type" value="Genomic_DNA"/>
</dbReference>
<protein>
    <recommendedName>
        <fullName evidence="1">Reverse transcriptase zinc-binding domain-containing protein</fullName>
    </recommendedName>
</protein>
<dbReference type="Proteomes" id="UP001497516">
    <property type="component" value="Chromosome 8"/>
</dbReference>
<evidence type="ECO:0000313" key="3">
    <source>
        <dbReference type="Proteomes" id="UP001497516"/>
    </source>
</evidence>
<evidence type="ECO:0000313" key="2">
    <source>
        <dbReference type="EMBL" id="CAL1406269.1"/>
    </source>
</evidence>
<sequence>MPIMKSATVWSVRNGNTTAFWSHPWTDYDVLLSDFLIVDESLVDLNSPVSCWVTPSGGWDWEKLFCLIHPDGLSLLAGMEPPKPDLGEDTSIWGIERDGSFSFKLAYYLVNEDLESEADSSWKLFWKWRGPNRIKLFLWLARHERLMTNVKRAKMKIPPSNNCGHCLVNEETT</sequence>
<dbReference type="Pfam" id="PF13966">
    <property type="entry name" value="zf-RVT"/>
    <property type="match status" value="1"/>
</dbReference>
<reference evidence="2 3" key="1">
    <citation type="submission" date="2024-04" db="EMBL/GenBank/DDBJ databases">
        <authorList>
            <person name="Fracassetti M."/>
        </authorList>
    </citation>
    <scope>NUCLEOTIDE SEQUENCE [LARGE SCALE GENOMIC DNA]</scope>
</reference>
<proteinExistence type="predicted"/>
<accession>A0AAV2G7M4</accession>
<dbReference type="InterPro" id="IPR026960">
    <property type="entry name" value="RVT-Znf"/>
</dbReference>
<gene>
    <name evidence="2" type="ORF">LTRI10_LOCUS46006</name>
</gene>
<organism evidence="2 3">
    <name type="scientific">Linum trigynum</name>
    <dbReference type="NCBI Taxonomy" id="586398"/>
    <lineage>
        <taxon>Eukaryota</taxon>
        <taxon>Viridiplantae</taxon>
        <taxon>Streptophyta</taxon>
        <taxon>Embryophyta</taxon>
        <taxon>Tracheophyta</taxon>
        <taxon>Spermatophyta</taxon>
        <taxon>Magnoliopsida</taxon>
        <taxon>eudicotyledons</taxon>
        <taxon>Gunneridae</taxon>
        <taxon>Pentapetalae</taxon>
        <taxon>rosids</taxon>
        <taxon>fabids</taxon>
        <taxon>Malpighiales</taxon>
        <taxon>Linaceae</taxon>
        <taxon>Linum</taxon>
    </lineage>
</organism>
<dbReference type="AlphaFoldDB" id="A0AAV2G7M4"/>
<feature type="domain" description="Reverse transcriptase zinc-binding" evidence="1">
    <location>
        <begin position="101"/>
        <end position="172"/>
    </location>
</feature>
<evidence type="ECO:0000259" key="1">
    <source>
        <dbReference type="Pfam" id="PF13966"/>
    </source>
</evidence>
<name>A0AAV2G7M4_9ROSI</name>
<keyword evidence="3" id="KW-1185">Reference proteome</keyword>